<sequence length="118" mass="13797">MKIKAFIRRKFQNLFIPRDEALRTEFAQLKKALQLILGENMEVGVDWHSQKSHGNTVVFILSHQKGQDIVKRLDLHTASIHDIKEMAQYLQNAYAIKAEFYFDGPPGFMEAMKEKFRD</sequence>
<evidence type="ECO:0000313" key="1">
    <source>
        <dbReference type="EMBL" id="KKN03341.1"/>
    </source>
</evidence>
<reference evidence="1" key="1">
    <citation type="journal article" date="2015" name="Nature">
        <title>Complex archaea that bridge the gap between prokaryotes and eukaryotes.</title>
        <authorList>
            <person name="Spang A."/>
            <person name="Saw J.H."/>
            <person name="Jorgensen S.L."/>
            <person name="Zaremba-Niedzwiedzka K."/>
            <person name="Martijn J."/>
            <person name="Lind A.E."/>
            <person name="van Eijk R."/>
            <person name="Schleper C."/>
            <person name="Guy L."/>
            <person name="Ettema T.J."/>
        </authorList>
    </citation>
    <scope>NUCLEOTIDE SEQUENCE</scope>
</reference>
<accession>A0A0F9PQL0</accession>
<dbReference type="EMBL" id="LAZR01005044">
    <property type="protein sequence ID" value="KKN03341.1"/>
    <property type="molecule type" value="Genomic_DNA"/>
</dbReference>
<organism evidence="1">
    <name type="scientific">marine sediment metagenome</name>
    <dbReference type="NCBI Taxonomy" id="412755"/>
    <lineage>
        <taxon>unclassified sequences</taxon>
        <taxon>metagenomes</taxon>
        <taxon>ecological metagenomes</taxon>
    </lineage>
</organism>
<proteinExistence type="predicted"/>
<name>A0A0F9PQL0_9ZZZZ</name>
<comment type="caution">
    <text evidence="1">The sequence shown here is derived from an EMBL/GenBank/DDBJ whole genome shotgun (WGS) entry which is preliminary data.</text>
</comment>
<gene>
    <name evidence="1" type="ORF">LCGC14_1108620</name>
</gene>
<dbReference type="AlphaFoldDB" id="A0A0F9PQL0"/>
<protein>
    <submittedName>
        <fullName evidence="1">Uncharacterized protein</fullName>
    </submittedName>
</protein>